<dbReference type="AlphaFoldDB" id="A0AAN4ZZC3"/>
<keyword evidence="8 9" id="KW-0012">Acyltransferase</keyword>
<evidence type="ECO:0000256" key="9">
    <source>
        <dbReference type="HAMAP-Rule" id="MF_01148"/>
    </source>
</evidence>
<comment type="catalytic activity">
    <reaction evidence="9">
        <text>N-terminal S-1,2-diacyl-sn-glyceryl-L-cysteinyl-[lipoprotein] + a glycerophospholipid = N-acyl-S-1,2-diacyl-sn-glyceryl-L-cysteinyl-[lipoprotein] + a 2-acyl-sn-glycero-3-phospholipid + H(+)</text>
        <dbReference type="Rhea" id="RHEA:48228"/>
        <dbReference type="Rhea" id="RHEA-COMP:14681"/>
        <dbReference type="Rhea" id="RHEA-COMP:14684"/>
        <dbReference type="ChEBI" id="CHEBI:15378"/>
        <dbReference type="ChEBI" id="CHEBI:136912"/>
        <dbReference type="ChEBI" id="CHEBI:140656"/>
        <dbReference type="ChEBI" id="CHEBI:140657"/>
        <dbReference type="ChEBI" id="CHEBI:140660"/>
        <dbReference type="EC" id="2.3.1.269"/>
    </reaction>
</comment>
<dbReference type="HAMAP" id="MF_01148">
    <property type="entry name" value="Lnt"/>
    <property type="match status" value="1"/>
</dbReference>
<evidence type="ECO:0000256" key="5">
    <source>
        <dbReference type="ARBA" id="ARBA00022692"/>
    </source>
</evidence>
<dbReference type="CDD" id="cd07571">
    <property type="entry name" value="ALP_N-acyl_transferase"/>
    <property type="match status" value="1"/>
</dbReference>
<dbReference type="InterPro" id="IPR045378">
    <property type="entry name" value="LNT_N"/>
</dbReference>
<dbReference type="GO" id="GO:0005886">
    <property type="term" value="C:plasma membrane"/>
    <property type="evidence" value="ECO:0007669"/>
    <property type="project" value="UniProtKB-SubCell"/>
</dbReference>
<sequence>MRLPKAVKAPARPHWRALGLAMLIGVGAATGQAPLGWWWGTLLSLGGLTWLLARQSRLSHAVWLGWFAGAGQFAAAMYWIVDPFLVDPARDGWMAPFALLFMSFGLALFWALAAGVGHALGRGPRSRALAFAVALAGADLMRSYVLTGFPWGLVGHVWVGTWAAQADIFLGPVGLSLMTTLAAALPLAVGRIRGTAASTFLLGAAMVFGAWRVGQPIPPRAHPIEVRLVQPNATQDLKWNSHWQRIFWDRMLDDTAAPVKPGAPPLDLIVWPETSAPFLLNDPGPGLRIMRDAAHGVPLAFGVQRGADGRYYNSLAVMDAQGTIETVYDKWHLVPFGEYIPFGDVLAKVGITAFAAQLGNGFTPGVGARILDLGPKIGKVLPLICYEAIFPQDLRAAPGRANWILQVTNDAWFGTFAGPYQHLAQTRLRAIEEGLPFLRAANTGVSAVIDPYGRVVASLPLNTAGYLDAAVPGALAEPPYARWGDGPVLALILAALAGIGWAARRRA</sequence>
<reference evidence="12 13" key="2">
    <citation type="submission" date="2016-10" db="EMBL/GenBank/DDBJ databases">
        <authorList>
            <person name="Varghese N."/>
            <person name="Submissions S."/>
        </authorList>
    </citation>
    <scope>NUCLEOTIDE SEQUENCE [LARGE SCALE GENOMIC DNA]</scope>
    <source>
        <strain evidence="12 13">DSM 24802</strain>
    </source>
</reference>
<name>A0AAN4ZZC3_9RHOB</name>
<feature type="transmembrane region" description="Helical" evidence="9">
    <location>
        <begin position="61"/>
        <end position="81"/>
    </location>
</feature>
<dbReference type="Pfam" id="PF20154">
    <property type="entry name" value="LNT_N"/>
    <property type="match status" value="1"/>
</dbReference>
<evidence type="ECO:0000256" key="8">
    <source>
        <dbReference type="ARBA" id="ARBA00023315"/>
    </source>
</evidence>
<feature type="transmembrane region" description="Helical" evidence="9">
    <location>
        <begin position="196"/>
        <end position="214"/>
    </location>
</feature>
<dbReference type="PANTHER" id="PTHR38686:SF1">
    <property type="entry name" value="APOLIPOPROTEIN N-ACYLTRANSFERASE"/>
    <property type="match status" value="1"/>
</dbReference>
<feature type="transmembrane region" description="Helical" evidence="9">
    <location>
        <begin position="169"/>
        <end position="189"/>
    </location>
</feature>
<evidence type="ECO:0000256" key="1">
    <source>
        <dbReference type="ARBA" id="ARBA00004651"/>
    </source>
</evidence>
<keyword evidence="7 9" id="KW-0472">Membrane</keyword>
<evidence type="ECO:0000256" key="3">
    <source>
        <dbReference type="ARBA" id="ARBA00022475"/>
    </source>
</evidence>
<dbReference type="GO" id="GO:0042158">
    <property type="term" value="P:lipoprotein biosynthetic process"/>
    <property type="evidence" value="ECO:0007669"/>
    <property type="project" value="UniProtKB-UniRule"/>
</dbReference>
<reference evidence="11" key="1">
    <citation type="journal article" date="2014" name="Int. J. Syst. Evol. Microbiol.">
        <title>Complete genome sequence of Corynebacterium casei LMG S-19264T (=DSM 44701T), isolated from a smear-ripened cheese.</title>
        <authorList>
            <consortium name="US DOE Joint Genome Institute (JGI-PGF)"/>
            <person name="Walter F."/>
            <person name="Albersmeier A."/>
            <person name="Kalinowski J."/>
            <person name="Ruckert C."/>
        </authorList>
    </citation>
    <scope>NUCLEOTIDE SEQUENCE</scope>
    <source>
        <strain evidence="11">CGMCC 1.10859</strain>
    </source>
</reference>
<dbReference type="Proteomes" id="UP000634647">
    <property type="component" value="Unassembled WGS sequence"/>
</dbReference>
<dbReference type="InterPro" id="IPR004563">
    <property type="entry name" value="Apolipo_AcylTrfase"/>
</dbReference>
<dbReference type="Gene3D" id="3.60.110.10">
    <property type="entry name" value="Carbon-nitrogen hydrolase"/>
    <property type="match status" value="1"/>
</dbReference>
<dbReference type="EMBL" id="FNOB01000003">
    <property type="protein sequence ID" value="SDW42908.1"/>
    <property type="molecule type" value="Genomic_DNA"/>
</dbReference>
<dbReference type="SUPFAM" id="SSF56317">
    <property type="entry name" value="Carbon-nitrogen hydrolase"/>
    <property type="match status" value="1"/>
</dbReference>
<dbReference type="InterPro" id="IPR003010">
    <property type="entry name" value="C-N_Hydrolase"/>
</dbReference>
<evidence type="ECO:0000256" key="2">
    <source>
        <dbReference type="ARBA" id="ARBA00010065"/>
    </source>
</evidence>
<dbReference type="EC" id="2.3.1.269" evidence="9"/>
<feature type="transmembrane region" description="Helical" evidence="9">
    <location>
        <begin position="93"/>
        <end position="116"/>
    </location>
</feature>
<accession>A0AAN4ZZC3</accession>
<comment type="pathway">
    <text evidence="9">Protein modification; lipoprotein biosynthesis (N-acyl transfer).</text>
</comment>
<organism evidence="11 14">
    <name type="scientific">Allgaiera indica</name>
    <dbReference type="NCBI Taxonomy" id="765699"/>
    <lineage>
        <taxon>Bacteria</taxon>
        <taxon>Pseudomonadati</taxon>
        <taxon>Pseudomonadota</taxon>
        <taxon>Alphaproteobacteria</taxon>
        <taxon>Rhodobacterales</taxon>
        <taxon>Paracoccaceae</taxon>
        <taxon>Allgaiera</taxon>
    </lineage>
</organism>
<feature type="domain" description="CN hydrolase" evidence="10">
    <location>
        <begin position="229"/>
        <end position="473"/>
    </location>
</feature>
<comment type="function">
    <text evidence="9">Catalyzes the phospholipid dependent N-acylation of the N-terminal cysteine of apolipoprotein, the last step in lipoprotein maturation.</text>
</comment>
<proteinExistence type="inferred from homology"/>
<comment type="subcellular location">
    <subcellularLocation>
        <location evidence="1 9">Cell membrane</location>
        <topology evidence="1 9">Multi-pass membrane protein</topology>
    </subcellularLocation>
</comment>
<dbReference type="Pfam" id="PF00795">
    <property type="entry name" value="CN_hydrolase"/>
    <property type="match status" value="1"/>
</dbReference>
<protein>
    <recommendedName>
        <fullName evidence="9">Apolipoprotein N-acyltransferase</fullName>
        <shortName evidence="9">ALP N-acyltransferase</shortName>
        <ecNumber evidence="9">2.3.1.269</ecNumber>
    </recommendedName>
</protein>
<comment type="caution">
    <text evidence="11">The sequence shown here is derived from an EMBL/GenBank/DDBJ whole genome shotgun (WGS) entry which is preliminary data.</text>
</comment>
<evidence type="ECO:0000256" key="4">
    <source>
        <dbReference type="ARBA" id="ARBA00022679"/>
    </source>
</evidence>
<dbReference type="RefSeq" id="WP_051646055.1">
    <property type="nucleotide sequence ID" value="NZ_BNAB01000003.1"/>
</dbReference>
<keyword evidence="6 9" id="KW-1133">Transmembrane helix</keyword>
<evidence type="ECO:0000313" key="14">
    <source>
        <dbReference type="Proteomes" id="UP000634647"/>
    </source>
</evidence>
<keyword evidence="5 9" id="KW-0812">Transmembrane</keyword>
<keyword evidence="3 9" id="KW-1003">Cell membrane</keyword>
<comment type="similarity">
    <text evidence="2 9">Belongs to the CN hydrolase family. Apolipoprotein N-acyltransferase subfamily.</text>
</comment>
<evidence type="ECO:0000313" key="12">
    <source>
        <dbReference type="EMBL" id="SDW42908.1"/>
    </source>
</evidence>
<dbReference type="NCBIfam" id="TIGR00546">
    <property type="entry name" value="lnt"/>
    <property type="match status" value="1"/>
</dbReference>
<dbReference type="GO" id="GO:0016410">
    <property type="term" value="F:N-acyltransferase activity"/>
    <property type="evidence" value="ECO:0007669"/>
    <property type="project" value="UniProtKB-UniRule"/>
</dbReference>
<gene>
    <name evidence="9 11" type="primary">lnt</name>
    <name evidence="11" type="ORF">GCM10008024_09000</name>
    <name evidence="12" type="ORF">SAMN05444006_103192</name>
</gene>
<evidence type="ECO:0000259" key="10">
    <source>
        <dbReference type="PROSITE" id="PS50263"/>
    </source>
</evidence>
<evidence type="ECO:0000256" key="7">
    <source>
        <dbReference type="ARBA" id="ARBA00023136"/>
    </source>
</evidence>
<reference evidence="11" key="3">
    <citation type="submission" date="2023-06" db="EMBL/GenBank/DDBJ databases">
        <authorList>
            <person name="Sun Q."/>
            <person name="Zhou Y."/>
        </authorList>
    </citation>
    <scope>NUCLEOTIDE SEQUENCE</scope>
    <source>
        <strain evidence="11">CGMCC 1.10859</strain>
    </source>
</reference>
<feature type="transmembrane region" description="Helical" evidence="9">
    <location>
        <begin position="38"/>
        <end position="54"/>
    </location>
</feature>
<dbReference type="EMBL" id="BNAB01000003">
    <property type="protein sequence ID" value="GHD99820.1"/>
    <property type="molecule type" value="Genomic_DNA"/>
</dbReference>
<evidence type="ECO:0000313" key="11">
    <source>
        <dbReference type="EMBL" id="GHD99820.1"/>
    </source>
</evidence>
<dbReference type="Proteomes" id="UP000199541">
    <property type="component" value="Unassembled WGS sequence"/>
</dbReference>
<keyword evidence="4 9" id="KW-0808">Transferase</keyword>
<dbReference type="InterPro" id="IPR036526">
    <property type="entry name" value="C-N_Hydrolase_sf"/>
</dbReference>
<feature type="transmembrane region" description="Helical" evidence="9">
    <location>
        <begin position="128"/>
        <end position="149"/>
    </location>
</feature>
<keyword evidence="13" id="KW-1185">Reference proteome</keyword>
<dbReference type="PROSITE" id="PS50263">
    <property type="entry name" value="CN_HYDROLASE"/>
    <property type="match status" value="1"/>
</dbReference>
<evidence type="ECO:0000256" key="6">
    <source>
        <dbReference type="ARBA" id="ARBA00022989"/>
    </source>
</evidence>
<dbReference type="PANTHER" id="PTHR38686">
    <property type="entry name" value="APOLIPOPROTEIN N-ACYLTRANSFERASE"/>
    <property type="match status" value="1"/>
</dbReference>
<evidence type="ECO:0000313" key="13">
    <source>
        <dbReference type="Proteomes" id="UP000199541"/>
    </source>
</evidence>